<accession>A0ABV6MXA8</accession>
<dbReference type="InterPro" id="IPR029000">
    <property type="entry name" value="Cyclophilin-like_dom_sf"/>
</dbReference>
<evidence type="ECO:0000256" key="2">
    <source>
        <dbReference type="ARBA" id="ARBA00022801"/>
    </source>
</evidence>
<keyword evidence="3" id="KW-0067">ATP-binding</keyword>
<dbReference type="PANTHER" id="PTHR34698:SF2">
    <property type="entry name" value="5-OXOPROLINASE SUBUNIT B"/>
    <property type="match status" value="1"/>
</dbReference>
<proteinExistence type="predicted"/>
<evidence type="ECO:0000259" key="4">
    <source>
        <dbReference type="SMART" id="SM00796"/>
    </source>
</evidence>
<feature type="domain" description="Carboxyltransferase" evidence="4">
    <location>
        <begin position="1"/>
        <end position="191"/>
    </location>
</feature>
<dbReference type="Pfam" id="PF02682">
    <property type="entry name" value="CT_C_D"/>
    <property type="match status" value="1"/>
</dbReference>
<dbReference type="InterPro" id="IPR003833">
    <property type="entry name" value="CT_C_D"/>
</dbReference>
<dbReference type="SUPFAM" id="SSF160467">
    <property type="entry name" value="PH0987 N-terminal domain-like"/>
    <property type="match status" value="1"/>
</dbReference>
<evidence type="ECO:0000313" key="5">
    <source>
        <dbReference type="EMBL" id="MFC0544938.1"/>
    </source>
</evidence>
<dbReference type="EC" id="3.5.2.9" evidence="5"/>
<evidence type="ECO:0000313" key="6">
    <source>
        <dbReference type="Proteomes" id="UP001589810"/>
    </source>
</evidence>
<dbReference type="InterPro" id="IPR010016">
    <property type="entry name" value="PxpB"/>
</dbReference>
<dbReference type="SUPFAM" id="SSF50891">
    <property type="entry name" value="Cyclophilin-like"/>
    <property type="match status" value="1"/>
</dbReference>
<keyword evidence="1" id="KW-0547">Nucleotide-binding</keyword>
<sequence>MRLRRCGRHAMLVELDSLAEVEALHGALLVADLPDVVELVPAATTVLIAVRPGSDGLARARAVVEAADLSHPPDRTPRQVRLPIVYDGPDLSLVASTAGLSIDEVVALHSGAEYTVAFCGFAPGFGYLVGLPEPLQQARLESPRTRVPAGSVGIAGEFTGAYPTASPGGWRLVGRTTAILFDPKRSDPALLAPGDHVRFEVAS</sequence>
<keyword evidence="2 5" id="KW-0378">Hydrolase</keyword>
<dbReference type="RefSeq" id="WP_273936334.1">
    <property type="nucleotide sequence ID" value="NZ_CP097263.1"/>
</dbReference>
<dbReference type="GO" id="GO:0017168">
    <property type="term" value="F:5-oxoprolinase (ATP-hydrolyzing) activity"/>
    <property type="evidence" value="ECO:0007669"/>
    <property type="project" value="UniProtKB-EC"/>
</dbReference>
<reference evidence="5 6" key="1">
    <citation type="submission" date="2024-09" db="EMBL/GenBank/DDBJ databases">
        <authorList>
            <person name="Sun Q."/>
            <person name="Mori K."/>
        </authorList>
    </citation>
    <scope>NUCLEOTIDE SEQUENCE [LARGE SCALE GENOMIC DNA]</scope>
    <source>
        <strain evidence="5 6">TBRC 1432</strain>
    </source>
</reference>
<dbReference type="NCBIfam" id="TIGR00370">
    <property type="entry name" value="5-oxoprolinase subunit PxpB"/>
    <property type="match status" value="1"/>
</dbReference>
<protein>
    <submittedName>
        <fullName evidence="5">5-oxoprolinase subunit PxpB</fullName>
        <ecNumber evidence="5">3.5.2.9</ecNumber>
    </submittedName>
</protein>
<organism evidence="5 6">
    <name type="scientific">Kutzneria chonburiensis</name>
    <dbReference type="NCBI Taxonomy" id="1483604"/>
    <lineage>
        <taxon>Bacteria</taxon>
        <taxon>Bacillati</taxon>
        <taxon>Actinomycetota</taxon>
        <taxon>Actinomycetes</taxon>
        <taxon>Pseudonocardiales</taxon>
        <taxon>Pseudonocardiaceae</taxon>
        <taxon>Kutzneria</taxon>
    </lineage>
</organism>
<dbReference type="PANTHER" id="PTHR34698">
    <property type="entry name" value="5-OXOPROLINASE SUBUNIT B"/>
    <property type="match status" value="1"/>
</dbReference>
<dbReference type="SMART" id="SM00796">
    <property type="entry name" value="AHS1"/>
    <property type="match status" value="1"/>
</dbReference>
<dbReference type="EMBL" id="JBHLUD010000008">
    <property type="protein sequence ID" value="MFC0544938.1"/>
    <property type="molecule type" value="Genomic_DNA"/>
</dbReference>
<dbReference type="Proteomes" id="UP001589810">
    <property type="component" value="Unassembled WGS sequence"/>
</dbReference>
<evidence type="ECO:0000256" key="1">
    <source>
        <dbReference type="ARBA" id="ARBA00022741"/>
    </source>
</evidence>
<gene>
    <name evidence="5" type="primary">pxpB</name>
    <name evidence="5" type="ORF">ACFFH7_25765</name>
</gene>
<comment type="caution">
    <text evidence="5">The sequence shown here is derived from an EMBL/GenBank/DDBJ whole genome shotgun (WGS) entry which is preliminary data.</text>
</comment>
<dbReference type="Gene3D" id="3.30.1360.40">
    <property type="match status" value="1"/>
</dbReference>
<dbReference type="Gene3D" id="2.40.100.10">
    <property type="entry name" value="Cyclophilin-like"/>
    <property type="match status" value="1"/>
</dbReference>
<evidence type="ECO:0000256" key="3">
    <source>
        <dbReference type="ARBA" id="ARBA00022840"/>
    </source>
</evidence>
<keyword evidence="6" id="KW-1185">Reference proteome</keyword>
<name>A0ABV6MXA8_9PSEU</name>